<dbReference type="OrthoDB" id="3787729at2"/>
<dbReference type="Pfam" id="PF18085">
    <property type="entry name" value="Mak_N_cap"/>
    <property type="match status" value="1"/>
</dbReference>
<keyword evidence="18" id="KW-1185">Reference proteome</keyword>
<dbReference type="GO" id="GO:0005524">
    <property type="term" value="F:ATP binding"/>
    <property type="evidence" value="ECO:0007669"/>
    <property type="project" value="UniProtKB-KW"/>
</dbReference>
<feature type="domain" description="Maltokinase N-terminal cap" evidence="16">
    <location>
        <begin position="14"/>
        <end position="98"/>
    </location>
</feature>
<evidence type="ECO:0000256" key="5">
    <source>
        <dbReference type="ARBA" id="ARBA00013882"/>
    </source>
</evidence>
<dbReference type="GO" id="GO:0005978">
    <property type="term" value="P:glycogen biosynthetic process"/>
    <property type="evidence" value="ECO:0007669"/>
    <property type="project" value="UniProtKB-UniPathway"/>
</dbReference>
<keyword evidence="12" id="KW-0119">Carbohydrate metabolism</keyword>
<evidence type="ECO:0000256" key="6">
    <source>
        <dbReference type="ARBA" id="ARBA00022600"/>
    </source>
</evidence>
<dbReference type="InterPro" id="IPR040999">
    <property type="entry name" value="Mak_N_cap"/>
</dbReference>
<keyword evidence="7" id="KW-0808">Transferase</keyword>
<keyword evidence="6" id="KW-0321">Glycogen metabolism</keyword>
<comment type="similarity">
    <text evidence="2">Belongs to the aminoglycoside phosphotransferase family.</text>
</comment>
<keyword evidence="9" id="KW-0418">Kinase</keyword>
<keyword evidence="8" id="KW-0547">Nucleotide-binding</keyword>
<evidence type="ECO:0000313" key="18">
    <source>
        <dbReference type="Proteomes" id="UP000198867"/>
    </source>
</evidence>
<dbReference type="AlphaFoldDB" id="A0A1I5AAX1"/>
<proteinExistence type="inferred from homology"/>
<dbReference type="UniPathway" id="UPA00164"/>
<evidence type="ECO:0000256" key="1">
    <source>
        <dbReference type="ARBA" id="ARBA00004964"/>
    </source>
</evidence>
<comment type="pathway">
    <text evidence="1">Glycan biosynthesis; glycogen biosynthesis.</text>
</comment>
<evidence type="ECO:0000256" key="12">
    <source>
        <dbReference type="ARBA" id="ARBA00023277"/>
    </source>
</evidence>
<dbReference type="InterPro" id="IPR002575">
    <property type="entry name" value="Aminoglycoside_PTrfase"/>
</dbReference>
<feature type="domain" description="Aminoglycoside phosphotransferase" evidence="15">
    <location>
        <begin position="247"/>
        <end position="400"/>
    </location>
</feature>
<evidence type="ECO:0000256" key="4">
    <source>
        <dbReference type="ARBA" id="ARBA00011962"/>
    </source>
</evidence>
<comment type="subunit">
    <text evidence="3">Monomer.</text>
</comment>
<dbReference type="EC" id="2.7.1.175" evidence="4"/>
<gene>
    <name evidence="17" type="ORF">SAMN05216219_1310</name>
</gene>
<dbReference type="EMBL" id="FOVM01000003">
    <property type="protein sequence ID" value="SFN59624.1"/>
    <property type="molecule type" value="Genomic_DNA"/>
</dbReference>
<organism evidence="17 18">
    <name type="scientific">Mycetocola miduiensis</name>
    <dbReference type="NCBI Taxonomy" id="995034"/>
    <lineage>
        <taxon>Bacteria</taxon>
        <taxon>Bacillati</taxon>
        <taxon>Actinomycetota</taxon>
        <taxon>Actinomycetes</taxon>
        <taxon>Micrococcales</taxon>
        <taxon>Microbacteriaceae</taxon>
        <taxon>Mycetocola</taxon>
    </lineage>
</organism>
<dbReference type="GO" id="GO:0016301">
    <property type="term" value="F:kinase activity"/>
    <property type="evidence" value="ECO:0007669"/>
    <property type="project" value="UniProtKB-KW"/>
</dbReference>
<evidence type="ECO:0000256" key="10">
    <source>
        <dbReference type="ARBA" id="ARBA00022840"/>
    </source>
</evidence>
<name>A0A1I5AAX1_9MICO</name>
<dbReference type="STRING" id="995034.SAMN05216219_1310"/>
<dbReference type="RefSeq" id="WP_090709890.1">
    <property type="nucleotide sequence ID" value="NZ_FOVM01000003.1"/>
</dbReference>
<evidence type="ECO:0000256" key="13">
    <source>
        <dbReference type="ARBA" id="ARBA00031251"/>
    </source>
</evidence>
<evidence type="ECO:0000259" key="16">
    <source>
        <dbReference type="Pfam" id="PF18085"/>
    </source>
</evidence>
<keyword evidence="10" id="KW-0067">ATP-binding</keyword>
<evidence type="ECO:0000256" key="14">
    <source>
        <dbReference type="ARBA" id="ARBA00049067"/>
    </source>
</evidence>
<sequence length="453" mass="49177">MSVLTSHLDLIAPWLGSQRWFASKGRLPELELIGSWQIPAADAQVHSHLIMDHSATVPVLYQVPVTERESPLDDADGALIGTYPSGNDTVYLYDGPHDPAYSQSLLTMITGNATAASEGADATGRAFGKLEVTSILSARVLTGEQSNTSIIYRVDTPDGPLRVICKVFRALHHGENPDVVLQSALAAAGSHSVPHSIGCVEGEWNDVGQPGGRARGHLAFAQEFMTGAEDAWRFALRASEAGIDFRADAHALGAVTAEVHRTLAASFGTRPASVEDIAEALSSWQSRLQVAIDEVPAIAELRGVIDGLYAAAGDLEWPPLQRVHGDYHLGQVLLADGQWILLDFEGEPLRPMLERSRPDFALRDVAGMLRSFDYVAGSLGSTEHAAEWTSASRRAFLSGYIEESGTDLRAHRELLDAFEMDKAVYEAVYEARNRPDWLPIPLSALRRLASRSR</sequence>
<evidence type="ECO:0000256" key="7">
    <source>
        <dbReference type="ARBA" id="ARBA00022679"/>
    </source>
</evidence>
<dbReference type="Pfam" id="PF01636">
    <property type="entry name" value="APH"/>
    <property type="match status" value="1"/>
</dbReference>
<evidence type="ECO:0000256" key="9">
    <source>
        <dbReference type="ARBA" id="ARBA00022777"/>
    </source>
</evidence>
<keyword evidence="11" id="KW-0320">Glycogen biosynthesis</keyword>
<dbReference type="Gene3D" id="3.90.1200.10">
    <property type="match status" value="1"/>
</dbReference>
<accession>A0A1I5AAX1</accession>
<comment type="catalytic activity">
    <reaction evidence="14">
        <text>D-maltose + ATP = alpha-maltose 1-phosphate + ADP + H(+)</text>
        <dbReference type="Rhea" id="RHEA:31915"/>
        <dbReference type="ChEBI" id="CHEBI:15378"/>
        <dbReference type="ChEBI" id="CHEBI:17306"/>
        <dbReference type="ChEBI" id="CHEBI:30616"/>
        <dbReference type="ChEBI" id="CHEBI:63576"/>
        <dbReference type="ChEBI" id="CHEBI:456216"/>
        <dbReference type="EC" id="2.7.1.175"/>
    </reaction>
</comment>
<evidence type="ECO:0000259" key="15">
    <source>
        <dbReference type="Pfam" id="PF01636"/>
    </source>
</evidence>
<protein>
    <recommendedName>
        <fullName evidence="5">Maltokinase</fullName>
        <ecNumber evidence="4">2.7.1.175</ecNumber>
    </recommendedName>
    <alternativeName>
        <fullName evidence="13">Maltose-1-phosphate synthase</fullName>
    </alternativeName>
</protein>
<evidence type="ECO:0000256" key="2">
    <source>
        <dbReference type="ARBA" id="ARBA00006219"/>
    </source>
</evidence>
<evidence type="ECO:0000256" key="3">
    <source>
        <dbReference type="ARBA" id="ARBA00011245"/>
    </source>
</evidence>
<evidence type="ECO:0000256" key="11">
    <source>
        <dbReference type="ARBA" id="ARBA00023056"/>
    </source>
</evidence>
<dbReference type="Proteomes" id="UP000198867">
    <property type="component" value="Unassembled WGS sequence"/>
</dbReference>
<reference evidence="18" key="1">
    <citation type="submission" date="2016-10" db="EMBL/GenBank/DDBJ databases">
        <authorList>
            <person name="Varghese N."/>
            <person name="Submissions S."/>
        </authorList>
    </citation>
    <scope>NUCLEOTIDE SEQUENCE [LARGE SCALE GENOMIC DNA]</scope>
    <source>
        <strain evidence="18">CGMCC 1.11101</strain>
    </source>
</reference>
<evidence type="ECO:0000313" key="17">
    <source>
        <dbReference type="EMBL" id="SFN59624.1"/>
    </source>
</evidence>
<evidence type="ECO:0000256" key="8">
    <source>
        <dbReference type="ARBA" id="ARBA00022741"/>
    </source>
</evidence>
<dbReference type="SUPFAM" id="SSF56112">
    <property type="entry name" value="Protein kinase-like (PK-like)"/>
    <property type="match status" value="1"/>
</dbReference>
<dbReference type="InterPro" id="IPR011009">
    <property type="entry name" value="Kinase-like_dom_sf"/>
</dbReference>